<evidence type="ECO:0000313" key="3">
    <source>
        <dbReference type="EMBL" id="CAE6521593.1"/>
    </source>
</evidence>
<proteinExistence type="predicted"/>
<name>A0A8H3DD13_9AGAM</name>
<keyword evidence="2" id="KW-0812">Transmembrane</keyword>
<evidence type="ECO:0000313" key="4">
    <source>
        <dbReference type="Proteomes" id="UP000663831"/>
    </source>
</evidence>
<sequence length="152" mass="16517">MALSPEVLFHLRVADFANLLVLLLTLLLKHPNEPQTPSDRNPEITSVARAVDVLRKQLIVLLLGLSVLTAFLEGSVTVASAIFRNVFGPTLLGWKGIGFYSITLLVTIAGQAVYFCHARVRCPTPGVGSPRRTNLEETTRPGKNGFLTTHAT</sequence>
<comment type="caution">
    <text evidence="3">The sequence shown here is derived from an EMBL/GenBank/DDBJ whole genome shotgun (WGS) entry which is preliminary data.</text>
</comment>
<gene>
    <name evidence="3" type="ORF">RDB_LOCUS145460</name>
</gene>
<evidence type="ECO:0000256" key="2">
    <source>
        <dbReference type="SAM" id="Phobius"/>
    </source>
</evidence>
<accession>A0A8H3DD13</accession>
<keyword evidence="2" id="KW-0472">Membrane</keyword>
<dbReference type="EMBL" id="CAJMWV010006422">
    <property type="protein sequence ID" value="CAE6521593.1"/>
    <property type="molecule type" value="Genomic_DNA"/>
</dbReference>
<reference evidence="3" key="1">
    <citation type="submission" date="2021-01" db="EMBL/GenBank/DDBJ databases">
        <authorList>
            <person name="Kaushik A."/>
        </authorList>
    </citation>
    <scope>NUCLEOTIDE SEQUENCE</scope>
    <source>
        <strain evidence="3">AG3-1AP</strain>
    </source>
</reference>
<evidence type="ECO:0000256" key="1">
    <source>
        <dbReference type="SAM" id="MobiDB-lite"/>
    </source>
</evidence>
<feature type="transmembrane region" description="Helical" evidence="2">
    <location>
        <begin position="58"/>
        <end position="82"/>
    </location>
</feature>
<protein>
    <submittedName>
        <fullName evidence="3">Uncharacterized protein</fullName>
    </submittedName>
</protein>
<feature type="transmembrane region" description="Helical" evidence="2">
    <location>
        <begin position="97"/>
        <end position="116"/>
    </location>
</feature>
<keyword evidence="2" id="KW-1133">Transmembrane helix</keyword>
<dbReference type="Proteomes" id="UP000663831">
    <property type="component" value="Unassembled WGS sequence"/>
</dbReference>
<organism evidence="3 4">
    <name type="scientific">Rhizoctonia solani</name>
    <dbReference type="NCBI Taxonomy" id="456999"/>
    <lineage>
        <taxon>Eukaryota</taxon>
        <taxon>Fungi</taxon>
        <taxon>Dikarya</taxon>
        <taxon>Basidiomycota</taxon>
        <taxon>Agaricomycotina</taxon>
        <taxon>Agaricomycetes</taxon>
        <taxon>Cantharellales</taxon>
        <taxon>Ceratobasidiaceae</taxon>
        <taxon>Rhizoctonia</taxon>
    </lineage>
</organism>
<dbReference type="AlphaFoldDB" id="A0A8H3DD13"/>
<feature type="region of interest" description="Disordered" evidence="1">
    <location>
        <begin position="127"/>
        <end position="152"/>
    </location>
</feature>